<dbReference type="AlphaFoldDB" id="A0A1S3TWW6"/>
<evidence type="ECO:0000256" key="5">
    <source>
        <dbReference type="RuleBase" id="RU362057"/>
    </source>
</evidence>
<dbReference type="GO" id="GO:0035251">
    <property type="term" value="F:UDP-glucosyltransferase activity"/>
    <property type="evidence" value="ECO:0007669"/>
    <property type="project" value="TreeGrafter"/>
</dbReference>
<dbReference type="InterPro" id="IPR002213">
    <property type="entry name" value="UDP_glucos_trans"/>
</dbReference>
<evidence type="ECO:0000256" key="3">
    <source>
        <dbReference type="ARBA" id="ARBA00022679"/>
    </source>
</evidence>
<dbReference type="EC" id="2.4.1.-" evidence="5"/>
<name>A0A1S3TWW6_VIGRR</name>
<reference evidence="6" key="1">
    <citation type="journal article" date="2014" name="Nat. Commun.">
        <title>Genome sequence of mungbean and insights into evolution within Vigna species.</title>
        <authorList>
            <person name="Kang Y.J."/>
            <person name="Kim S.K."/>
            <person name="Kim M.Y."/>
            <person name="Lestari P."/>
            <person name="Kim K.H."/>
            <person name="Ha B.K."/>
            <person name="Jun T.H."/>
            <person name="Hwang W.J."/>
            <person name="Lee T."/>
            <person name="Lee J."/>
            <person name="Shim S."/>
            <person name="Yoon M.Y."/>
            <person name="Jang Y.E."/>
            <person name="Han K.S."/>
            <person name="Taeprayoon P."/>
            <person name="Yoon N."/>
            <person name="Somta P."/>
            <person name="Tanya P."/>
            <person name="Kim K.S."/>
            <person name="Gwag J.G."/>
            <person name="Moon J.K."/>
            <person name="Lee Y.H."/>
            <person name="Park B.S."/>
            <person name="Bombarely A."/>
            <person name="Doyle J.J."/>
            <person name="Jackson S.A."/>
            <person name="Schafleitner R."/>
            <person name="Srinives P."/>
            <person name="Varshney R.K."/>
            <person name="Lee S.H."/>
        </authorList>
    </citation>
    <scope>NUCLEOTIDE SEQUENCE [LARGE SCALE GENOMIC DNA]</scope>
    <source>
        <strain evidence="6">cv. VC1973A</strain>
    </source>
</reference>
<evidence type="ECO:0000256" key="1">
    <source>
        <dbReference type="ARBA" id="ARBA00009995"/>
    </source>
</evidence>
<dbReference type="InterPro" id="IPR035595">
    <property type="entry name" value="UDP_glycos_trans_CS"/>
</dbReference>
<dbReference type="GeneID" id="106759551"/>
<evidence type="ECO:0000256" key="4">
    <source>
        <dbReference type="RuleBase" id="RU003718"/>
    </source>
</evidence>
<evidence type="ECO:0000313" key="7">
    <source>
        <dbReference type="RefSeq" id="XP_014498255.2"/>
    </source>
</evidence>
<dbReference type="RefSeq" id="XP_014498255.2">
    <property type="nucleotide sequence ID" value="XM_014642769.2"/>
</dbReference>
<accession>A0A1S3TWW6</accession>
<dbReference type="PROSITE" id="PS00375">
    <property type="entry name" value="UDPGT"/>
    <property type="match status" value="1"/>
</dbReference>
<reference evidence="7" key="2">
    <citation type="submission" date="2025-08" db="UniProtKB">
        <authorList>
            <consortium name="RefSeq"/>
        </authorList>
    </citation>
    <scope>IDENTIFICATION</scope>
    <source>
        <tissue evidence="7">Leaf</tissue>
    </source>
</reference>
<dbReference type="Proteomes" id="UP000087766">
    <property type="component" value="Chromosome 4"/>
</dbReference>
<dbReference type="Pfam" id="PF00201">
    <property type="entry name" value="UDPGT"/>
    <property type="match status" value="1"/>
</dbReference>
<keyword evidence="6" id="KW-1185">Reference proteome</keyword>
<evidence type="ECO:0000313" key="6">
    <source>
        <dbReference type="Proteomes" id="UP000087766"/>
    </source>
</evidence>
<dbReference type="KEGG" id="vra:106759551"/>
<dbReference type="FunFam" id="3.40.50.2000:FF:000060">
    <property type="entry name" value="Glycosyltransferase"/>
    <property type="match status" value="1"/>
</dbReference>
<gene>
    <name evidence="7" type="primary">LOC106759551</name>
</gene>
<dbReference type="CDD" id="cd03784">
    <property type="entry name" value="GT1_Gtf-like"/>
    <property type="match status" value="1"/>
</dbReference>
<keyword evidence="2 4" id="KW-0328">Glycosyltransferase</keyword>
<dbReference type="PANTHER" id="PTHR48047:SF182">
    <property type="entry name" value="GLYCOSYLTRANSFERASE"/>
    <property type="match status" value="1"/>
</dbReference>
<dbReference type="PANTHER" id="PTHR48047">
    <property type="entry name" value="GLYCOSYLTRANSFERASE"/>
    <property type="match status" value="1"/>
</dbReference>
<organism evidence="6 7">
    <name type="scientific">Vigna radiata var. radiata</name>
    <name type="common">Mung bean</name>
    <name type="synonym">Phaseolus aureus</name>
    <dbReference type="NCBI Taxonomy" id="3916"/>
    <lineage>
        <taxon>Eukaryota</taxon>
        <taxon>Viridiplantae</taxon>
        <taxon>Streptophyta</taxon>
        <taxon>Embryophyta</taxon>
        <taxon>Tracheophyta</taxon>
        <taxon>Spermatophyta</taxon>
        <taxon>Magnoliopsida</taxon>
        <taxon>eudicotyledons</taxon>
        <taxon>Gunneridae</taxon>
        <taxon>Pentapetalae</taxon>
        <taxon>rosids</taxon>
        <taxon>fabids</taxon>
        <taxon>Fabales</taxon>
        <taxon>Fabaceae</taxon>
        <taxon>Papilionoideae</taxon>
        <taxon>50 kb inversion clade</taxon>
        <taxon>NPAAA clade</taxon>
        <taxon>indigoferoid/millettioid clade</taxon>
        <taxon>Phaseoleae</taxon>
        <taxon>Vigna</taxon>
    </lineage>
</organism>
<protein>
    <recommendedName>
        <fullName evidence="5">Glycosyltransferase</fullName>
        <ecNumber evidence="5">2.4.1.-</ecNumber>
    </recommendedName>
</protein>
<dbReference type="OrthoDB" id="5835829at2759"/>
<proteinExistence type="inferred from homology"/>
<keyword evidence="3 4" id="KW-0808">Transferase</keyword>
<dbReference type="STRING" id="3916.A0A1S3TWW6"/>
<evidence type="ECO:0000256" key="2">
    <source>
        <dbReference type="ARBA" id="ARBA00022676"/>
    </source>
</evidence>
<comment type="similarity">
    <text evidence="1 4">Belongs to the UDP-glycosyltransferase family.</text>
</comment>
<dbReference type="SUPFAM" id="SSF53756">
    <property type="entry name" value="UDP-Glycosyltransferase/glycogen phosphorylase"/>
    <property type="match status" value="1"/>
</dbReference>
<sequence>MEGLFSEADSSSLKLFLLPFLSPGHMIPQINLGQVLAFRGHHVTILTTPSNAQFIPKHLKVHTFNLPSNEVGLSSENLSSVEDNRTADKIWKATQDLKPQIETFLQQNPPHALILDIMFQWNFTSTLNIPTVVFSPIPIFGLCVAEAINNCQPQVLPSDSSLSFVVPGALPHNITLNFNPWNTSFLTLARILVQAKENNTIGVIVDTFAELEGGYTEYYEKLTGVKVWHVGKLSLMVDYYQRRRTISQEINHVDEHECLNWLSSKEPRSVVYVCFGSLSRLSKEQHMEIVRGLEASGYNYLLVVPENVNDDGIEERMRENERGMVVRGWVPQCLILKHVGIGGFLTHCGAGSVLEGICEGVPMITMPRFGDHFLCEKLVTEVVGIGESVGVWEWSMSPYDVRRELVDWKRIESAVRKVMKDEGGFFRKRAKELKEKAHKAVQEVVRLSFFFNKVCLCFEEKNKRRNVQSTPHAESDMNTAFVSPRGMYNNQSSVQRFVRV</sequence>
<dbReference type="Gene3D" id="3.40.50.2000">
    <property type="entry name" value="Glycogen Phosphorylase B"/>
    <property type="match status" value="2"/>
</dbReference>